<comment type="similarity">
    <text evidence="1">Belongs to the low molecular weight phosphotyrosine protein phosphatase family.</text>
</comment>
<feature type="active site" evidence="4">
    <location>
        <position position="36"/>
    </location>
</feature>
<sequence>MTSWPAQPDSPTDRPDATPGGTDGRVLVVCTGNVARSPYLERRLRRLLGDAGRTTEVVSAGTGALVGSDMDPESATLLAQHGGDPSGFVARRLTADIVAGADLVVCAAREHRAAVVTLLPRALNRTFTLGDLADLARGGQLSAAADALAAAGQNRPSAVAAAAASLRGTVPPRSAADSDVVDPYRRGRGVYEQMARQIEADLAPVAAALVGRD</sequence>
<evidence type="ECO:0000259" key="6">
    <source>
        <dbReference type="SMART" id="SM00226"/>
    </source>
</evidence>
<keyword evidence="8" id="KW-1185">Reference proteome</keyword>
<evidence type="ECO:0000313" key="7">
    <source>
        <dbReference type="EMBL" id="RKT79766.1"/>
    </source>
</evidence>
<feature type="region of interest" description="Disordered" evidence="5">
    <location>
        <begin position="1"/>
        <end position="24"/>
    </location>
</feature>
<dbReference type="PANTHER" id="PTHR11717">
    <property type="entry name" value="LOW MOLECULAR WEIGHT PROTEIN TYROSINE PHOSPHATASE"/>
    <property type="match status" value="1"/>
</dbReference>
<dbReference type="GO" id="GO:0004725">
    <property type="term" value="F:protein tyrosine phosphatase activity"/>
    <property type="evidence" value="ECO:0007669"/>
    <property type="project" value="InterPro"/>
</dbReference>
<evidence type="ECO:0000313" key="8">
    <source>
        <dbReference type="Proteomes" id="UP000278440"/>
    </source>
</evidence>
<proteinExistence type="inferred from homology"/>
<keyword evidence="3" id="KW-0904">Protein phosphatase</keyword>
<protein>
    <submittedName>
        <fullName evidence="7">Protein-tyrosine phosphatase</fullName>
    </submittedName>
</protein>
<dbReference type="PRINTS" id="PR00719">
    <property type="entry name" value="LMWPTPASE"/>
</dbReference>
<evidence type="ECO:0000256" key="2">
    <source>
        <dbReference type="ARBA" id="ARBA00022801"/>
    </source>
</evidence>
<dbReference type="SMART" id="SM00226">
    <property type="entry name" value="LMWPc"/>
    <property type="match status" value="1"/>
</dbReference>
<evidence type="ECO:0000256" key="3">
    <source>
        <dbReference type="ARBA" id="ARBA00022912"/>
    </source>
</evidence>
<comment type="caution">
    <text evidence="7">The sequence shown here is derived from an EMBL/GenBank/DDBJ whole genome shotgun (WGS) entry which is preliminary data.</text>
</comment>
<evidence type="ECO:0000256" key="1">
    <source>
        <dbReference type="ARBA" id="ARBA00011063"/>
    </source>
</evidence>
<dbReference type="InterPro" id="IPR036196">
    <property type="entry name" value="Ptyr_pPase_sf"/>
</dbReference>
<dbReference type="InterPro" id="IPR023485">
    <property type="entry name" value="Ptyr_pPase"/>
</dbReference>
<dbReference type="SUPFAM" id="SSF52788">
    <property type="entry name" value="Phosphotyrosine protein phosphatases I"/>
    <property type="match status" value="1"/>
</dbReference>
<dbReference type="InterPro" id="IPR050438">
    <property type="entry name" value="LMW_PTPase"/>
</dbReference>
<keyword evidence="2" id="KW-0378">Hydrolase</keyword>
<feature type="active site" description="Nucleophile" evidence="4">
    <location>
        <position position="30"/>
    </location>
</feature>
<dbReference type="PANTHER" id="PTHR11717:SF31">
    <property type="entry name" value="LOW MOLECULAR WEIGHT PROTEIN-TYROSINE-PHOSPHATASE ETP-RELATED"/>
    <property type="match status" value="1"/>
</dbReference>
<feature type="domain" description="Phosphotyrosine protein phosphatase I" evidence="6">
    <location>
        <begin position="24"/>
        <end position="151"/>
    </location>
</feature>
<dbReference type="AlphaFoldDB" id="A0A495Y3E9"/>
<evidence type="ECO:0000256" key="4">
    <source>
        <dbReference type="PIRSR" id="PIRSR617867-1"/>
    </source>
</evidence>
<dbReference type="OrthoDB" id="9784339at2"/>
<accession>A0A495Y3E9</accession>
<dbReference type="Gene3D" id="3.40.50.2300">
    <property type="match status" value="1"/>
</dbReference>
<name>A0A495Y3E9_9MICO</name>
<evidence type="ECO:0000256" key="5">
    <source>
        <dbReference type="SAM" id="MobiDB-lite"/>
    </source>
</evidence>
<dbReference type="EMBL" id="RBXT01000001">
    <property type="protein sequence ID" value="RKT79766.1"/>
    <property type="molecule type" value="Genomic_DNA"/>
</dbReference>
<dbReference type="Pfam" id="PF01451">
    <property type="entry name" value="LMWPc"/>
    <property type="match status" value="1"/>
</dbReference>
<dbReference type="InterPro" id="IPR017867">
    <property type="entry name" value="Tyr_phospatase_low_mol_wt"/>
</dbReference>
<organism evidence="7 8">
    <name type="scientific">Terracoccus luteus</name>
    <dbReference type="NCBI Taxonomy" id="53356"/>
    <lineage>
        <taxon>Bacteria</taxon>
        <taxon>Bacillati</taxon>
        <taxon>Actinomycetota</taxon>
        <taxon>Actinomycetes</taxon>
        <taxon>Micrococcales</taxon>
        <taxon>Intrasporangiaceae</taxon>
        <taxon>Terracoccus</taxon>
    </lineage>
</organism>
<reference evidence="7 8" key="1">
    <citation type="submission" date="2018-10" db="EMBL/GenBank/DDBJ databases">
        <title>Sequencing the genomes of 1000 actinobacteria strains.</title>
        <authorList>
            <person name="Klenk H.-P."/>
        </authorList>
    </citation>
    <scope>NUCLEOTIDE SEQUENCE [LARGE SCALE GENOMIC DNA]</scope>
    <source>
        <strain evidence="7 8">DSM 44267</strain>
    </source>
</reference>
<dbReference type="RefSeq" id="WP_121034603.1">
    <property type="nucleotide sequence ID" value="NZ_RBXT01000001.1"/>
</dbReference>
<dbReference type="Proteomes" id="UP000278440">
    <property type="component" value="Unassembled WGS sequence"/>
</dbReference>
<gene>
    <name evidence="7" type="ORF">DFJ68_3244</name>
</gene>